<keyword evidence="1" id="KW-0106">Calcium</keyword>
<keyword evidence="5" id="KW-1185">Reference proteome</keyword>
<reference evidence="4 5" key="1">
    <citation type="journal article" date="2013" name="Curr. Biol.">
        <title>The Genome of the Foraminiferan Reticulomyxa filosa.</title>
        <authorList>
            <person name="Glockner G."/>
            <person name="Hulsmann N."/>
            <person name="Schleicher M."/>
            <person name="Noegel A.A."/>
            <person name="Eichinger L."/>
            <person name="Gallinger C."/>
            <person name="Pawlowski J."/>
            <person name="Sierra R."/>
            <person name="Euteneuer U."/>
            <person name="Pillet L."/>
            <person name="Moustafa A."/>
            <person name="Platzer M."/>
            <person name="Groth M."/>
            <person name="Szafranski K."/>
            <person name="Schliwa M."/>
        </authorList>
    </citation>
    <scope>NUCLEOTIDE SEQUENCE [LARGE SCALE GENOMIC DNA]</scope>
</reference>
<gene>
    <name evidence="4" type="ORF">RFI_21097</name>
</gene>
<feature type="region of interest" description="Disordered" evidence="2">
    <location>
        <begin position="192"/>
        <end position="331"/>
    </location>
</feature>
<feature type="domain" description="EF-hand" evidence="3">
    <location>
        <begin position="76"/>
        <end position="111"/>
    </location>
</feature>
<dbReference type="AlphaFoldDB" id="X6MQH3"/>
<proteinExistence type="predicted"/>
<evidence type="ECO:0000313" key="5">
    <source>
        <dbReference type="Proteomes" id="UP000023152"/>
    </source>
</evidence>
<dbReference type="InterPro" id="IPR018247">
    <property type="entry name" value="EF_Hand_1_Ca_BS"/>
</dbReference>
<comment type="caution">
    <text evidence="4">The sequence shown here is derived from an EMBL/GenBank/DDBJ whole genome shotgun (WGS) entry which is preliminary data.</text>
</comment>
<feature type="compositionally biased region" description="Basic and acidic residues" evidence="2">
    <location>
        <begin position="193"/>
        <end position="253"/>
    </location>
</feature>
<evidence type="ECO:0000256" key="2">
    <source>
        <dbReference type="SAM" id="MobiDB-lite"/>
    </source>
</evidence>
<sequence length="339" mass="39276">MRYIGKKRLTQKVSIMKIVYDVCFVIARSSMINEMTEAQKTLLLKAFDEIDTKGKGYIDRQDLEIWLMESGFVAEDAKARAVDIMECMDNDKDGKINLDDFIRQKVRSDIQNRSNNSLKRLETIDKSEITEEEKQEAQLILDEVTPDDSDNSVSVDDFFFVVKENSLSMASMNSPTRSRSRNDMVKCNLLLSKIKEEKKKSPSRKSTDNDEEKAKKEKEEVRKEEEKGEAKKEEEKAEKMEKTEKTEKAEKPRIGHQKTRSKFLKTLSNIPKYQIWNPHFRSKKSNDTKSRPIQNQVLKVEESPDILTFGPNPKKTADPGPTESWDSDTIKDILRSIEY</sequence>
<dbReference type="GO" id="GO:0005509">
    <property type="term" value="F:calcium ion binding"/>
    <property type="evidence" value="ECO:0007669"/>
    <property type="project" value="InterPro"/>
</dbReference>
<dbReference type="CDD" id="cd00051">
    <property type="entry name" value="EFh"/>
    <property type="match status" value="1"/>
</dbReference>
<organism evidence="4 5">
    <name type="scientific">Reticulomyxa filosa</name>
    <dbReference type="NCBI Taxonomy" id="46433"/>
    <lineage>
        <taxon>Eukaryota</taxon>
        <taxon>Sar</taxon>
        <taxon>Rhizaria</taxon>
        <taxon>Retaria</taxon>
        <taxon>Foraminifera</taxon>
        <taxon>Monothalamids</taxon>
        <taxon>Reticulomyxidae</taxon>
        <taxon>Reticulomyxa</taxon>
    </lineage>
</organism>
<dbReference type="EMBL" id="ASPP01018435">
    <property type="protein sequence ID" value="ETO16258.1"/>
    <property type="molecule type" value="Genomic_DNA"/>
</dbReference>
<dbReference type="Gene3D" id="1.10.238.10">
    <property type="entry name" value="EF-hand"/>
    <property type="match status" value="1"/>
</dbReference>
<accession>X6MQH3</accession>
<dbReference type="SUPFAM" id="SSF47473">
    <property type="entry name" value="EF-hand"/>
    <property type="match status" value="1"/>
</dbReference>
<evidence type="ECO:0000313" key="4">
    <source>
        <dbReference type="EMBL" id="ETO16258.1"/>
    </source>
</evidence>
<dbReference type="Pfam" id="PF13499">
    <property type="entry name" value="EF-hand_7"/>
    <property type="match status" value="1"/>
</dbReference>
<dbReference type="PROSITE" id="PS00018">
    <property type="entry name" value="EF_HAND_1"/>
    <property type="match status" value="1"/>
</dbReference>
<dbReference type="PROSITE" id="PS50222">
    <property type="entry name" value="EF_HAND_2"/>
    <property type="match status" value="2"/>
</dbReference>
<dbReference type="InterPro" id="IPR011992">
    <property type="entry name" value="EF-hand-dom_pair"/>
</dbReference>
<dbReference type="InterPro" id="IPR002048">
    <property type="entry name" value="EF_hand_dom"/>
</dbReference>
<dbReference type="Proteomes" id="UP000023152">
    <property type="component" value="Unassembled WGS sequence"/>
</dbReference>
<dbReference type="OrthoDB" id="2096280at2759"/>
<feature type="compositionally biased region" description="Basic residues" evidence="2">
    <location>
        <begin position="254"/>
        <end position="263"/>
    </location>
</feature>
<evidence type="ECO:0000256" key="1">
    <source>
        <dbReference type="ARBA" id="ARBA00022837"/>
    </source>
</evidence>
<name>X6MQH3_RETFI</name>
<evidence type="ECO:0000259" key="3">
    <source>
        <dbReference type="PROSITE" id="PS50222"/>
    </source>
</evidence>
<protein>
    <recommendedName>
        <fullName evidence="3">EF-hand domain-containing protein</fullName>
    </recommendedName>
</protein>
<feature type="domain" description="EF-hand" evidence="3">
    <location>
        <begin position="38"/>
        <end position="73"/>
    </location>
</feature>